<feature type="domain" description="Collagen IV NC1" evidence="1">
    <location>
        <begin position="10"/>
        <end position="21"/>
    </location>
</feature>
<dbReference type="GO" id="GO:0005201">
    <property type="term" value="F:extracellular matrix structural constituent"/>
    <property type="evidence" value="ECO:0007669"/>
    <property type="project" value="InterPro"/>
</dbReference>
<organism>
    <name type="scientific">Canis lupus familiaris</name>
    <name type="common">Dog</name>
    <name type="synonym">Canis familiaris</name>
    <dbReference type="NCBI Taxonomy" id="9615"/>
    <lineage>
        <taxon>Eukaryota</taxon>
        <taxon>Metazoa</taxon>
        <taxon>Chordata</taxon>
        <taxon>Craniata</taxon>
        <taxon>Vertebrata</taxon>
        <taxon>Euteleostomi</taxon>
        <taxon>Mammalia</taxon>
        <taxon>Eutheria</taxon>
        <taxon>Laurasiatheria</taxon>
        <taxon>Carnivora</taxon>
        <taxon>Caniformia</taxon>
        <taxon>Canidae</taxon>
        <taxon>Canis</taxon>
    </lineage>
</organism>
<proteinExistence type="predicted"/>
<evidence type="ECO:0000259" key="1">
    <source>
        <dbReference type="PROSITE" id="PS51403"/>
    </source>
</evidence>
<accession>Q9TRK1</accession>
<sequence>GMPGRSVSIGYLLVKHIQTDQ</sequence>
<protein>
    <submittedName>
        <fullName>Collagen type IV 24 kDa component</fullName>
    </submittedName>
</protein>
<reference key="1">
    <citation type="submission" date="1993-02" db="EMBL/GenBank/DDBJ databases">
        <title>Production of anti-NC1 antibody by affected male dogs with X-linked hereditary nephritis: a probe for assessing the NC1 domain of collagen type IV in dogs and humans with hereditary nephritis.</title>
        <authorList>
            <person name="Thorner P.S."/>
            <person name="Baumal R."/>
            <person name="Valli V.E."/>
            <person name="Mahuran D."/>
            <person name="Marrano P.M."/>
            <person name="Jacobs R."/>
        </authorList>
    </citation>
    <scope>PROTEIN SEQUENCE</scope>
</reference>
<name>Q9TRK1_CANLF</name>
<dbReference type="InterPro" id="IPR001442">
    <property type="entry name" value="Collagen_IV_NC"/>
</dbReference>
<dbReference type="PROSITE" id="PS51403">
    <property type="entry name" value="NC1_IV"/>
    <property type="match status" value="1"/>
</dbReference>
<dbReference type="GO" id="GO:0005581">
    <property type="term" value="C:collagen trimer"/>
    <property type="evidence" value="ECO:0007669"/>
    <property type="project" value="InterPro"/>
</dbReference>
<dbReference type="AlphaFoldDB" id="Q9TRK1"/>